<name>A0AAD9UDV2_RIDPI</name>
<evidence type="ECO:0000313" key="3">
    <source>
        <dbReference type="Proteomes" id="UP001209878"/>
    </source>
</evidence>
<dbReference type="EMBL" id="JAODUO010000225">
    <property type="protein sequence ID" value="KAK2185734.1"/>
    <property type="molecule type" value="Genomic_DNA"/>
</dbReference>
<sequence>MAAEKTKPRGPIAAMYSSPGPCYQLPSLVGSVSHDPRSVHQKNPAWQFGTRHAKMFDDASPGPVHYPDVQYTRHGKNGMPHYSLYSRPQDLKSFATPGPGAHSPEAAGPSASPRAPAYSFGSRSRYRSIDKNPAPNTYSLPTLTGRTVEGNKRQAPMPSVRGRSNVGSFSEDLQKTPGPGAYAQADPNVYKGRAPLYTLRPRVAMPGDSTLKPGPGAHSPEKVIITKHQAPQFSFGNKHSEYLTPLIVDVEE</sequence>
<dbReference type="Pfam" id="PF07004">
    <property type="entry name" value="SHIPPO-rpt"/>
    <property type="match status" value="5"/>
</dbReference>
<dbReference type="GO" id="GO:0005856">
    <property type="term" value="C:cytoskeleton"/>
    <property type="evidence" value="ECO:0007669"/>
    <property type="project" value="TreeGrafter"/>
</dbReference>
<dbReference type="Proteomes" id="UP001209878">
    <property type="component" value="Unassembled WGS sequence"/>
</dbReference>
<feature type="compositionally biased region" description="Low complexity" evidence="1">
    <location>
        <begin position="97"/>
        <end position="117"/>
    </location>
</feature>
<evidence type="ECO:0000313" key="2">
    <source>
        <dbReference type="EMBL" id="KAK2185734.1"/>
    </source>
</evidence>
<feature type="region of interest" description="Disordered" evidence="1">
    <location>
        <begin position="77"/>
        <end position="187"/>
    </location>
</feature>
<comment type="caution">
    <text evidence="2">The sequence shown here is derived from an EMBL/GenBank/DDBJ whole genome shotgun (WGS) entry which is preliminary data.</text>
</comment>
<keyword evidence="3" id="KW-1185">Reference proteome</keyword>
<gene>
    <name evidence="2" type="ORF">NP493_225g03040</name>
</gene>
<organism evidence="2 3">
    <name type="scientific">Ridgeia piscesae</name>
    <name type="common">Tubeworm</name>
    <dbReference type="NCBI Taxonomy" id="27915"/>
    <lineage>
        <taxon>Eukaryota</taxon>
        <taxon>Metazoa</taxon>
        <taxon>Spiralia</taxon>
        <taxon>Lophotrochozoa</taxon>
        <taxon>Annelida</taxon>
        <taxon>Polychaeta</taxon>
        <taxon>Sedentaria</taxon>
        <taxon>Canalipalpata</taxon>
        <taxon>Sabellida</taxon>
        <taxon>Siboglinidae</taxon>
        <taxon>Ridgeia</taxon>
    </lineage>
</organism>
<feature type="compositionally biased region" description="Polar residues" evidence="1">
    <location>
        <begin position="134"/>
        <end position="145"/>
    </location>
</feature>
<dbReference type="PANTHER" id="PTHR21580:SF28">
    <property type="entry name" value="BOREALIN N-TERMINAL DOMAIN-CONTAINING PROTEIN-RELATED"/>
    <property type="match status" value="1"/>
</dbReference>
<protein>
    <recommendedName>
        <fullName evidence="4">Outer dense fiber protein 3</fullName>
    </recommendedName>
</protein>
<dbReference type="InterPro" id="IPR010736">
    <property type="entry name" value="SHIPPO-rpt"/>
</dbReference>
<dbReference type="AlphaFoldDB" id="A0AAD9UDV2"/>
<dbReference type="PANTHER" id="PTHR21580">
    <property type="entry name" value="SHIPPO-1-RELATED"/>
    <property type="match status" value="1"/>
</dbReference>
<evidence type="ECO:0000256" key="1">
    <source>
        <dbReference type="SAM" id="MobiDB-lite"/>
    </source>
</evidence>
<reference evidence="2" key="1">
    <citation type="journal article" date="2023" name="Mol. Biol. Evol.">
        <title>Third-Generation Sequencing Reveals the Adaptive Role of the Epigenome in Three Deep-Sea Polychaetes.</title>
        <authorList>
            <person name="Perez M."/>
            <person name="Aroh O."/>
            <person name="Sun Y."/>
            <person name="Lan Y."/>
            <person name="Juniper S.K."/>
            <person name="Young C.R."/>
            <person name="Angers B."/>
            <person name="Qian P.Y."/>
        </authorList>
    </citation>
    <scope>NUCLEOTIDE SEQUENCE</scope>
    <source>
        <strain evidence="2">R07B-5</strain>
    </source>
</reference>
<proteinExistence type="predicted"/>
<dbReference type="InterPro" id="IPR051291">
    <property type="entry name" value="CIMAP"/>
</dbReference>
<evidence type="ECO:0008006" key="4">
    <source>
        <dbReference type="Google" id="ProtNLM"/>
    </source>
</evidence>
<accession>A0AAD9UDV2</accession>